<dbReference type="AlphaFoldDB" id="A0A453J4E6"/>
<dbReference type="EnsemblPlants" id="AET4Gv20797600.1">
    <property type="protein sequence ID" value="AET4Gv20797600.1"/>
    <property type="gene ID" value="AET4Gv20797600"/>
</dbReference>
<feature type="region of interest" description="Disordered" evidence="1">
    <location>
        <begin position="1"/>
        <end position="22"/>
    </location>
</feature>
<protein>
    <submittedName>
        <fullName evidence="2">Uncharacterized protein</fullName>
    </submittedName>
</protein>
<feature type="compositionally biased region" description="Low complexity" evidence="1">
    <location>
        <begin position="169"/>
        <end position="184"/>
    </location>
</feature>
<accession>A0A453J4E6</accession>
<name>A0A453J4E6_AEGTS</name>
<organism evidence="2 3">
    <name type="scientific">Aegilops tauschii subsp. strangulata</name>
    <name type="common">Goatgrass</name>
    <dbReference type="NCBI Taxonomy" id="200361"/>
    <lineage>
        <taxon>Eukaryota</taxon>
        <taxon>Viridiplantae</taxon>
        <taxon>Streptophyta</taxon>
        <taxon>Embryophyta</taxon>
        <taxon>Tracheophyta</taxon>
        <taxon>Spermatophyta</taxon>
        <taxon>Magnoliopsida</taxon>
        <taxon>Liliopsida</taxon>
        <taxon>Poales</taxon>
        <taxon>Poaceae</taxon>
        <taxon>BOP clade</taxon>
        <taxon>Pooideae</taxon>
        <taxon>Triticodae</taxon>
        <taxon>Triticeae</taxon>
        <taxon>Triticinae</taxon>
        <taxon>Aegilops</taxon>
    </lineage>
</organism>
<reference evidence="3" key="1">
    <citation type="journal article" date="2014" name="Science">
        <title>Ancient hybridizations among the ancestral genomes of bread wheat.</title>
        <authorList>
            <consortium name="International Wheat Genome Sequencing Consortium,"/>
            <person name="Marcussen T."/>
            <person name="Sandve S.R."/>
            <person name="Heier L."/>
            <person name="Spannagl M."/>
            <person name="Pfeifer M."/>
            <person name="Jakobsen K.S."/>
            <person name="Wulff B.B."/>
            <person name="Steuernagel B."/>
            <person name="Mayer K.F."/>
            <person name="Olsen O.A."/>
        </authorList>
    </citation>
    <scope>NUCLEOTIDE SEQUENCE [LARGE SCALE GENOMIC DNA]</scope>
    <source>
        <strain evidence="3">cv. AL8/78</strain>
    </source>
</reference>
<evidence type="ECO:0000256" key="1">
    <source>
        <dbReference type="SAM" id="MobiDB-lite"/>
    </source>
</evidence>
<evidence type="ECO:0000313" key="3">
    <source>
        <dbReference type="Proteomes" id="UP000015105"/>
    </source>
</evidence>
<evidence type="ECO:0000313" key="2">
    <source>
        <dbReference type="EnsemblPlants" id="AET4Gv20797600.1"/>
    </source>
</evidence>
<feature type="region of interest" description="Disordered" evidence="1">
    <location>
        <begin position="58"/>
        <end position="216"/>
    </location>
</feature>
<feature type="compositionally biased region" description="Basic residues" evidence="1">
    <location>
        <begin position="185"/>
        <end position="195"/>
    </location>
</feature>
<keyword evidence="3" id="KW-1185">Reference proteome</keyword>
<dbReference type="Proteomes" id="UP000015105">
    <property type="component" value="Chromosome 4D"/>
</dbReference>
<dbReference type="Gramene" id="AET4Gv20797600.1">
    <property type="protein sequence ID" value="AET4Gv20797600.1"/>
    <property type="gene ID" value="AET4Gv20797600"/>
</dbReference>
<feature type="compositionally biased region" description="Basic residues" evidence="1">
    <location>
        <begin position="203"/>
        <end position="216"/>
    </location>
</feature>
<reference evidence="2" key="3">
    <citation type="journal article" date="2017" name="Nature">
        <title>Genome sequence of the progenitor of the wheat D genome Aegilops tauschii.</title>
        <authorList>
            <person name="Luo M.C."/>
            <person name="Gu Y.Q."/>
            <person name="Puiu D."/>
            <person name="Wang H."/>
            <person name="Twardziok S.O."/>
            <person name="Deal K.R."/>
            <person name="Huo N."/>
            <person name="Zhu T."/>
            <person name="Wang L."/>
            <person name="Wang Y."/>
            <person name="McGuire P.E."/>
            <person name="Liu S."/>
            <person name="Long H."/>
            <person name="Ramasamy R.K."/>
            <person name="Rodriguez J.C."/>
            <person name="Van S.L."/>
            <person name="Yuan L."/>
            <person name="Wang Z."/>
            <person name="Xia Z."/>
            <person name="Xiao L."/>
            <person name="Anderson O.D."/>
            <person name="Ouyang S."/>
            <person name="Liang Y."/>
            <person name="Zimin A.V."/>
            <person name="Pertea G."/>
            <person name="Qi P."/>
            <person name="Bennetzen J.L."/>
            <person name="Dai X."/>
            <person name="Dawson M.W."/>
            <person name="Muller H.G."/>
            <person name="Kugler K."/>
            <person name="Rivarola-Duarte L."/>
            <person name="Spannagl M."/>
            <person name="Mayer K.F.X."/>
            <person name="Lu F.H."/>
            <person name="Bevan M.W."/>
            <person name="Leroy P."/>
            <person name="Li P."/>
            <person name="You F.M."/>
            <person name="Sun Q."/>
            <person name="Liu Z."/>
            <person name="Lyons E."/>
            <person name="Wicker T."/>
            <person name="Salzberg S.L."/>
            <person name="Devos K.M."/>
            <person name="Dvorak J."/>
        </authorList>
    </citation>
    <scope>NUCLEOTIDE SEQUENCE [LARGE SCALE GENOMIC DNA]</scope>
    <source>
        <strain evidence="2">cv. AL8/78</strain>
    </source>
</reference>
<feature type="compositionally biased region" description="Basic residues" evidence="1">
    <location>
        <begin position="149"/>
        <end position="168"/>
    </location>
</feature>
<reference evidence="2" key="5">
    <citation type="journal article" date="2021" name="G3 (Bethesda)">
        <title>Aegilops tauschii genome assembly Aet v5.0 features greater sequence contiguity and improved annotation.</title>
        <authorList>
            <person name="Wang L."/>
            <person name="Zhu T."/>
            <person name="Rodriguez J.C."/>
            <person name="Deal K.R."/>
            <person name="Dubcovsky J."/>
            <person name="McGuire P.E."/>
            <person name="Lux T."/>
            <person name="Spannagl M."/>
            <person name="Mayer K.F.X."/>
            <person name="Baldrich P."/>
            <person name="Meyers B.C."/>
            <person name="Huo N."/>
            <person name="Gu Y.Q."/>
            <person name="Zhou H."/>
            <person name="Devos K.M."/>
            <person name="Bennetzen J.L."/>
            <person name="Unver T."/>
            <person name="Budak H."/>
            <person name="Gulick P.J."/>
            <person name="Galiba G."/>
            <person name="Kalapos B."/>
            <person name="Nelson D.R."/>
            <person name="Li P."/>
            <person name="You F.M."/>
            <person name="Luo M.C."/>
            <person name="Dvorak J."/>
        </authorList>
    </citation>
    <scope>NUCLEOTIDE SEQUENCE [LARGE SCALE GENOMIC DNA]</scope>
    <source>
        <strain evidence="2">cv. AL8/78</strain>
    </source>
</reference>
<proteinExistence type="predicted"/>
<sequence length="411" mass="43856">FLESHRSIVQHGISPSRPHTATACTSQGVQATGRFLLPLRHILPAARRNQHLAAAAYPPRRGYSSESASRLGHTGHTHTRVNLENLAGATRPGPTRPRPDGRSRPRPRRSCRPSRIPFPHPPRAAGRLPSCATPPLLWPGTPTAPPHARPAHPHRGGHGRRHLGRRRSAGGAPAPAPLPLARAQAARRHHVRGRGRAPGAAGPRRRLLPARRPPRRLQGRLQVLQGGARARPGRAPPLAALLQARQGRLRRRLPPPRLAPTLLLLPAAASSPSSSSPTALGALALLKSGYKLSKNSAKVVEGFLGLQVHKGFRNGVDALGVVVKVAVIASEVAVWVGGRFWGADDDGRGRCVRFLGLTRTTTLVLAGSAKSEAQVVLFDPGTAVEMEDEGCWLEEDPDPSLLLCLAVPLPA</sequence>
<reference evidence="2" key="4">
    <citation type="submission" date="2019-03" db="UniProtKB">
        <authorList>
            <consortium name="EnsemblPlants"/>
        </authorList>
    </citation>
    <scope>IDENTIFICATION</scope>
</reference>
<reference evidence="3" key="2">
    <citation type="journal article" date="2017" name="Nat. Plants">
        <title>The Aegilops tauschii genome reveals multiple impacts of transposons.</title>
        <authorList>
            <person name="Zhao G."/>
            <person name="Zou C."/>
            <person name="Li K."/>
            <person name="Wang K."/>
            <person name="Li T."/>
            <person name="Gao L."/>
            <person name="Zhang X."/>
            <person name="Wang H."/>
            <person name="Yang Z."/>
            <person name="Liu X."/>
            <person name="Jiang W."/>
            <person name="Mao L."/>
            <person name="Kong X."/>
            <person name="Jiao Y."/>
            <person name="Jia J."/>
        </authorList>
    </citation>
    <scope>NUCLEOTIDE SEQUENCE [LARGE SCALE GENOMIC DNA]</scope>
    <source>
        <strain evidence="3">cv. AL8/78</strain>
    </source>
</reference>